<dbReference type="EMBL" id="FZPH01000004">
    <property type="protein sequence ID" value="SNT25451.1"/>
    <property type="molecule type" value="Genomic_DNA"/>
</dbReference>
<name>A0A239L4T2_9ACTN</name>
<gene>
    <name evidence="2" type="ORF">SAMN05421812_10439</name>
</gene>
<accession>A0A239L4T2</accession>
<keyword evidence="3" id="KW-1185">Reference proteome</keyword>
<dbReference type="AlphaFoldDB" id="A0A239L4T2"/>
<dbReference type="SUPFAM" id="SSF55729">
    <property type="entry name" value="Acyl-CoA N-acyltransferases (Nat)"/>
    <property type="match status" value="1"/>
</dbReference>
<dbReference type="PROSITE" id="PS51186">
    <property type="entry name" value="GNAT"/>
    <property type="match status" value="1"/>
</dbReference>
<dbReference type="Gene3D" id="3.40.630.30">
    <property type="match status" value="1"/>
</dbReference>
<evidence type="ECO:0000313" key="3">
    <source>
        <dbReference type="Proteomes" id="UP000198362"/>
    </source>
</evidence>
<proteinExistence type="predicted"/>
<evidence type="ECO:0000313" key="2">
    <source>
        <dbReference type="EMBL" id="SNT25451.1"/>
    </source>
</evidence>
<reference evidence="2 3" key="1">
    <citation type="submission" date="2017-06" db="EMBL/GenBank/DDBJ databases">
        <authorList>
            <person name="Kim H.J."/>
            <person name="Triplett B.A."/>
        </authorList>
    </citation>
    <scope>NUCLEOTIDE SEQUENCE [LARGE SCALE GENOMIC DNA]</scope>
    <source>
        <strain evidence="2 3">CGMCC 4.5593</strain>
    </source>
</reference>
<organism evidence="2 3">
    <name type="scientific">Asanoa hainanensis</name>
    <dbReference type="NCBI Taxonomy" id="560556"/>
    <lineage>
        <taxon>Bacteria</taxon>
        <taxon>Bacillati</taxon>
        <taxon>Actinomycetota</taxon>
        <taxon>Actinomycetes</taxon>
        <taxon>Micromonosporales</taxon>
        <taxon>Micromonosporaceae</taxon>
        <taxon>Asanoa</taxon>
    </lineage>
</organism>
<dbReference type="Proteomes" id="UP000198362">
    <property type="component" value="Unassembled WGS sequence"/>
</dbReference>
<feature type="domain" description="N-acetyltransferase" evidence="1">
    <location>
        <begin position="91"/>
        <end position="244"/>
    </location>
</feature>
<protein>
    <submittedName>
        <fullName evidence="2">Acetyltransferase (GNAT) family protein</fullName>
    </submittedName>
</protein>
<evidence type="ECO:0000259" key="1">
    <source>
        <dbReference type="PROSITE" id="PS51186"/>
    </source>
</evidence>
<dbReference type="Pfam" id="PF00583">
    <property type="entry name" value="Acetyltransf_1"/>
    <property type="match status" value="1"/>
</dbReference>
<dbReference type="OrthoDB" id="3355436at2"/>
<dbReference type="GO" id="GO:0016747">
    <property type="term" value="F:acyltransferase activity, transferring groups other than amino-acyl groups"/>
    <property type="evidence" value="ECO:0007669"/>
    <property type="project" value="InterPro"/>
</dbReference>
<dbReference type="InterPro" id="IPR000182">
    <property type="entry name" value="GNAT_dom"/>
</dbReference>
<dbReference type="CDD" id="cd04301">
    <property type="entry name" value="NAT_SF"/>
    <property type="match status" value="1"/>
</dbReference>
<keyword evidence="2" id="KW-0808">Transferase</keyword>
<sequence length="244" mass="25779">MPDEELRAGDGTVLARFRSRDDEGVRVAAELRPEPGVPVARVAAQALRDLAGQRLETPDDDLAAALGVPLERSATELRHDLADLPEPVALPAGWTLAEAGWDDDLAEAAAAAYPPGHPDGGWSENDTTSVRDMFERNDPVPPLASASARLVDPDGRSAGHVLCAGPVPWTDNTCAWMLNIAVGPRAQGRGFGRALLTYALHGTRAAGLPSLDLSVADGNPARRLYDAAGFRPVVRVLTVHLPEA</sequence>
<dbReference type="InterPro" id="IPR016181">
    <property type="entry name" value="Acyl_CoA_acyltransferase"/>
</dbReference>
<dbReference type="RefSeq" id="WP_089247643.1">
    <property type="nucleotide sequence ID" value="NZ_FZPH01000004.1"/>
</dbReference>